<evidence type="ECO:0000313" key="3">
    <source>
        <dbReference type="Proteomes" id="UP000492821"/>
    </source>
</evidence>
<keyword evidence="2" id="KW-1133">Transmembrane helix</keyword>
<evidence type="ECO:0000256" key="1">
    <source>
        <dbReference type="SAM" id="MobiDB-lite"/>
    </source>
</evidence>
<sequence>MASKTVFYVAFFLVLFTVIHALSNLLCYSTQFHMTPCEKENQGCMYQENLKTGQVWKGCVMIPPEKLQNVEKCYKNEQKFIFACLEDLCNVGSHVCEKGNFKLEDPYPFEQSPPTTTKATTTPTTTTPATTSSPKKKKRRRRRKNTGNRSIVPTIAMLVLVVGFYFTI</sequence>
<dbReference type="Proteomes" id="UP000492821">
    <property type="component" value="Unassembled WGS sequence"/>
</dbReference>
<keyword evidence="2" id="KW-0472">Membrane</keyword>
<feature type="region of interest" description="Disordered" evidence="1">
    <location>
        <begin position="107"/>
        <end position="148"/>
    </location>
</feature>
<dbReference type="WBParaSite" id="Pan_g10074.t1">
    <property type="protein sequence ID" value="Pan_g10074.t1"/>
    <property type="gene ID" value="Pan_g10074"/>
</dbReference>
<reference evidence="3" key="1">
    <citation type="journal article" date="2013" name="Genetics">
        <title>The draft genome and transcriptome of Panagrellus redivivus are shaped by the harsh demands of a free-living lifestyle.</title>
        <authorList>
            <person name="Srinivasan J."/>
            <person name="Dillman A.R."/>
            <person name="Macchietto M.G."/>
            <person name="Heikkinen L."/>
            <person name="Lakso M."/>
            <person name="Fracchia K.M."/>
            <person name="Antoshechkin I."/>
            <person name="Mortazavi A."/>
            <person name="Wong G."/>
            <person name="Sternberg P.W."/>
        </authorList>
    </citation>
    <scope>NUCLEOTIDE SEQUENCE [LARGE SCALE GENOMIC DNA]</scope>
    <source>
        <strain evidence="3">MT8872</strain>
    </source>
</reference>
<evidence type="ECO:0000256" key="2">
    <source>
        <dbReference type="SAM" id="Phobius"/>
    </source>
</evidence>
<feature type="transmembrane region" description="Helical" evidence="2">
    <location>
        <begin position="146"/>
        <end position="166"/>
    </location>
</feature>
<keyword evidence="3" id="KW-1185">Reference proteome</keyword>
<keyword evidence="2" id="KW-0812">Transmembrane</keyword>
<feature type="transmembrane region" description="Helical" evidence="2">
    <location>
        <begin position="6"/>
        <end position="26"/>
    </location>
</feature>
<proteinExistence type="predicted"/>
<reference evidence="4" key="2">
    <citation type="submission" date="2020-10" db="UniProtKB">
        <authorList>
            <consortium name="WormBaseParasite"/>
        </authorList>
    </citation>
    <scope>IDENTIFICATION</scope>
</reference>
<protein>
    <submittedName>
        <fullName evidence="4">Activin_recp domain-containing protein</fullName>
    </submittedName>
</protein>
<evidence type="ECO:0000313" key="4">
    <source>
        <dbReference type="WBParaSite" id="Pan_g10074.t1"/>
    </source>
</evidence>
<feature type="compositionally biased region" description="Low complexity" evidence="1">
    <location>
        <begin position="113"/>
        <end position="133"/>
    </location>
</feature>
<dbReference type="AlphaFoldDB" id="A0A7E4ZPX4"/>
<accession>A0A7E4ZPX4</accession>
<organism evidence="3 4">
    <name type="scientific">Panagrellus redivivus</name>
    <name type="common">Microworm</name>
    <dbReference type="NCBI Taxonomy" id="6233"/>
    <lineage>
        <taxon>Eukaryota</taxon>
        <taxon>Metazoa</taxon>
        <taxon>Ecdysozoa</taxon>
        <taxon>Nematoda</taxon>
        <taxon>Chromadorea</taxon>
        <taxon>Rhabditida</taxon>
        <taxon>Tylenchina</taxon>
        <taxon>Panagrolaimomorpha</taxon>
        <taxon>Panagrolaimoidea</taxon>
        <taxon>Panagrolaimidae</taxon>
        <taxon>Panagrellus</taxon>
    </lineage>
</organism>
<feature type="compositionally biased region" description="Basic residues" evidence="1">
    <location>
        <begin position="134"/>
        <end position="146"/>
    </location>
</feature>
<name>A0A7E4ZPX4_PANRE</name>